<dbReference type="Proteomes" id="UP000663671">
    <property type="component" value="Chromosome 5"/>
</dbReference>
<protein>
    <submittedName>
        <fullName evidence="1">Uncharacterized protein</fullName>
    </submittedName>
</protein>
<evidence type="ECO:0000313" key="1">
    <source>
        <dbReference type="EMBL" id="QSS62256.1"/>
    </source>
</evidence>
<sequence length="208" mass="23262">MASQMSATDKRNRMVLPRQAQWYWNLPSPLQHGVISDRHSSVQELERHIPSSWLFVTEDRTTATMKLQICPLKETVRYPQSDSREADHRLSEDTSGFGYVKMSSAADASCSNNPLAKFSTNPYLGPVTGSARRANGKFIRSHRGPKTFTGDRSPLVPEYSPIDKRVRCASNYHTSTSSTFHHSALVSHRMHLGMPGQWVCGAGEALED</sequence>
<reference evidence="1" key="1">
    <citation type="submission" date="2021-01" db="EMBL/GenBank/DDBJ databases">
        <title>Chromosome-level genome assembly of a human fungal pathogen reveals clustering of transcriptionally co-regulated genes.</title>
        <authorList>
            <person name="Voorhies M."/>
            <person name="Cohen S."/>
            <person name="Shea T.P."/>
            <person name="Petrus S."/>
            <person name="Munoz J.F."/>
            <person name="Poplawski S."/>
            <person name="Goldman W.E."/>
            <person name="Michael T."/>
            <person name="Cuomo C.A."/>
            <person name="Sil A."/>
            <person name="Beyhan S."/>
        </authorList>
    </citation>
    <scope>NUCLEOTIDE SEQUENCE</scope>
    <source>
        <strain evidence="1">WU24</strain>
    </source>
</reference>
<dbReference type="AlphaFoldDB" id="A0A8A1M6X7"/>
<name>A0A8A1M6X7_AJECA</name>
<dbReference type="OrthoDB" id="10629327at2759"/>
<gene>
    <name evidence="1" type="ORF">I7I51_04433</name>
</gene>
<proteinExistence type="predicted"/>
<evidence type="ECO:0000313" key="2">
    <source>
        <dbReference type="Proteomes" id="UP000663671"/>
    </source>
</evidence>
<organism evidence="1 2">
    <name type="scientific">Ajellomyces capsulatus</name>
    <name type="common">Darling's disease fungus</name>
    <name type="synonym">Histoplasma capsulatum</name>
    <dbReference type="NCBI Taxonomy" id="5037"/>
    <lineage>
        <taxon>Eukaryota</taxon>
        <taxon>Fungi</taxon>
        <taxon>Dikarya</taxon>
        <taxon>Ascomycota</taxon>
        <taxon>Pezizomycotina</taxon>
        <taxon>Eurotiomycetes</taxon>
        <taxon>Eurotiomycetidae</taxon>
        <taxon>Onygenales</taxon>
        <taxon>Ajellomycetaceae</taxon>
        <taxon>Histoplasma</taxon>
    </lineage>
</organism>
<accession>A0A8A1M6X7</accession>
<dbReference type="EMBL" id="CP069111">
    <property type="protein sequence ID" value="QSS62256.1"/>
    <property type="molecule type" value="Genomic_DNA"/>
</dbReference>
<dbReference type="VEuPathDB" id="FungiDB:I7I51_04433"/>